<gene>
    <name evidence="2" type="ORF">Mal33_54200</name>
</gene>
<keyword evidence="3" id="KW-1185">Reference proteome</keyword>
<feature type="region of interest" description="Disordered" evidence="1">
    <location>
        <begin position="145"/>
        <end position="253"/>
    </location>
</feature>
<evidence type="ECO:0000256" key="1">
    <source>
        <dbReference type="SAM" id="MobiDB-lite"/>
    </source>
</evidence>
<reference evidence="2 3" key="1">
    <citation type="submission" date="2019-02" db="EMBL/GenBank/DDBJ databases">
        <title>Deep-cultivation of Planctomycetes and their phenomic and genomic characterization uncovers novel biology.</title>
        <authorList>
            <person name="Wiegand S."/>
            <person name="Jogler M."/>
            <person name="Boedeker C."/>
            <person name="Pinto D."/>
            <person name="Vollmers J."/>
            <person name="Rivas-Marin E."/>
            <person name="Kohn T."/>
            <person name="Peeters S.H."/>
            <person name="Heuer A."/>
            <person name="Rast P."/>
            <person name="Oberbeckmann S."/>
            <person name="Bunk B."/>
            <person name="Jeske O."/>
            <person name="Meyerdierks A."/>
            <person name="Storesund J.E."/>
            <person name="Kallscheuer N."/>
            <person name="Luecker S."/>
            <person name="Lage O.M."/>
            <person name="Pohl T."/>
            <person name="Merkel B.J."/>
            <person name="Hornburger P."/>
            <person name="Mueller R.-W."/>
            <person name="Bruemmer F."/>
            <person name="Labrenz M."/>
            <person name="Spormann A.M."/>
            <person name="Op den Camp H."/>
            <person name="Overmann J."/>
            <person name="Amann R."/>
            <person name="Jetten M.S.M."/>
            <person name="Mascher T."/>
            <person name="Medema M.H."/>
            <person name="Devos D.P."/>
            <person name="Kaster A.-K."/>
            <person name="Ovreas L."/>
            <person name="Rohde M."/>
            <person name="Galperin M.Y."/>
            <person name="Jogler C."/>
        </authorList>
    </citation>
    <scope>NUCLEOTIDE SEQUENCE [LARGE SCALE GENOMIC DNA]</scope>
    <source>
        <strain evidence="2 3">Mal33</strain>
    </source>
</reference>
<feature type="compositionally biased region" description="Basic and acidic residues" evidence="1">
    <location>
        <begin position="241"/>
        <end position="253"/>
    </location>
</feature>
<dbReference type="EMBL" id="CP036318">
    <property type="protein sequence ID" value="QDV59385.1"/>
    <property type="molecule type" value="Genomic_DNA"/>
</dbReference>
<accession>A0A518J216</accession>
<evidence type="ECO:0000313" key="2">
    <source>
        <dbReference type="EMBL" id="QDV59385.1"/>
    </source>
</evidence>
<name>A0A518J216_9BACT</name>
<protein>
    <submittedName>
        <fullName evidence="2">Uncharacterized protein</fullName>
    </submittedName>
</protein>
<sequence>MRFPNLAIPRLIVATVVVAVQGVACGADWLTLPSTYTHDPSTGARVDQYAAKAPAVSRVDPTYRESGYRQYRSTLQYGQAADNYHSVEKWGEPVRPYGEWRFPVRPYSAPYSAWGAPLAGMNVGGYYPGWQGGYPNPGYNGGGYPHGGGHPHGQHNGGNGNGHHGGNHPGGGQSGGAYPGGGHSGGGYHGGGHPGGGSGYPGGYAQPGFGGASLTPYPPTQAYPTPPYYDGSYPTYGEQPRMNDREFYRKPRQ</sequence>
<proteinExistence type="predicted"/>
<organism evidence="2 3">
    <name type="scientific">Rosistilla oblonga</name>
    <dbReference type="NCBI Taxonomy" id="2527990"/>
    <lineage>
        <taxon>Bacteria</taxon>
        <taxon>Pseudomonadati</taxon>
        <taxon>Planctomycetota</taxon>
        <taxon>Planctomycetia</taxon>
        <taxon>Pirellulales</taxon>
        <taxon>Pirellulaceae</taxon>
        <taxon>Rosistilla</taxon>
    </lineage>
</organism>
<dbReference type="RefSeq" id="WP_145290825.1">
    <property type="nucleotide sequence ID" value="NZ_CP036318.1"/>
</dbReference>
<feature type="compositionally biased region" description="Gly residues" evidence="1">
    <location>
        <begin position="145"/>
        <end position="202"/>
    </location>
</feature>
<evidence type="ECO:0000313" key="3">
    <source>
        <dbReference type="Proteomes" id="UP000316770"/>
    </source>
</evidence>
<feature type="compositionally biased region" description="Pro residues" evidence="1">
    <location>
        <begin position="216"/>
        <end position="227"/>
    </location>
</feature>
<dbReference type="AlphaFoldDB" id="A0A518J216"/>
<dbReference type="Proteomes" id="UP000316770">
    <property type="component" value="Chromosome"/>
</dbReference>